<protein>
    <submittedName>
        <fullName evidence="3">Uncharacterized protein</fullName>
    </submittedName>
</protein>
<evidence type="ECO:0000256" key="2">
    <source>
        <dbReference type="SAM" id="MobiDB-lite"/>
    </source>
</evidence>
<feature type="compositionally biased region" description="Basic and acidic residues" evidence="2">
    <location>
        <begin position="1"/>
        <end position="22"/>
    </location>
</feature>
<dbReference type="Proteomes" id="UP000235616">
    <property type="component" value="Unassembled WGS sequence"/>
</dbReference>
<sequence length="145" mass="15971">MRDTNFDEKADLQTAPDGDHGGIDSLVPNSLGSEFAQALRKVEAAEGEIAEGKADLDEAIHELDELEHSHSVQIIVNTKQVEMPHNRANGLAIKERAIAVGVNIKLDFVLFAELGDGRQEVVKDNQVIHLHSEQRFEAIDNDDHS</sequence>
<evidence type="ECO:0000313" key="4">
    <source>
        <dbReference type="Proteomes" id="UP000235616"/>
    </source>
</evidence>
<feature type="coiled-coil region" evidence="1">
    <location>
        <begin position="42"/>
        <end position="69"/>
    </location>
</feature>
<dbReference type="OrthoDB" id="9933392at2"/>
<organism evidence="3 4">
    <name type="scientific">Trinickia dabaoshanensis</name>
    <dbReference type="NCBI Taxonomy" id="564714"/>
    <lineage>
        <taxon>Bacteria</taxon>
        <taxon>Pseudomonadati</taxon>
        <taxon>Pseudomonadota</taxon>
        <taxon>Betaproteobacteria</taxon>
        <taxon>Burkholderiales</taxon>
        <taxon>Burkholderiaceae</taxon>
        <taxon>Trinickia</taxon>
    </lineage>
</organism>
<keyword evidence="4" id="KW-1185">Reference proteome</keyword>
<gene>
    <name evidence="3" type="ORF">C0Z18_26410</name>
</gene>
<comment type="caution">
    <text evidence="3">The sequence shown here is derived from an EMBL/GenBank/DDBJ whole genome shotgun (WGS) entry which is preliminary data.</text>
</comment>
<evidence type="ECO:0000313" key="3">
    <source>
        <dbReference type="EMBL" id="PMS15564.1"/>
    </source>
</evidence>
<dbReference type="AlphaFoldDB" id="A0A2N7VEM6"/>
<evidence type="ECO:0000256" key="1">
    <source>
        <dbReference type="SAM" id="Coils"/>
    </source>
</evidence>
<proteinExistence type="predicted"/>
<dbReference type="EMBL" id="PNYA01000030">
    <property type="protein sequence ID" value="PMS15564.1"/>
    <property type="molecule type" value="Genomic_DNA"/>
</dbReference>
<reference evidence="3 4" key="1">
    <citation type="submission" date="2018-01" db="EMBL/GenBank/DDBJ databases">
        <title>Whole genome analyses suggest that Burkholderia sensu lato contains two further novel genera in the rhizoxinica-symbiotica group Mycetohabitans gen. nov., and Trinickia gen. nov.: implications for the evolution of diazotrophy and nodulation in the Burkholderiaceae.</title>
        <authorList>
            <person name="Estrada-de los Santos P."/>
            <person name="Palmer M."/>
            <person name="Chavez-Ramirez B."/>
            <person name="Beukes C."/>
            <person name="Steenkamp E.T."/>
            <person name="Hirsch A.M."/>
            <person name="Manyaka P."/>
            <person name="Maluk M."/>
            <person name="Lafos M."/>
            <person name="Crook M."/>
            <person name="Gross E."/>
            <person name="Simon M.F."/>
            <person name="Bueno dos Reis Junior F."/>
            <person name="Poole P.S."/>
            <person name="Venter S.N."/>
            <person name="James E.K."/>
        </authorList>
    </citation>
    <scope>NUCLEOTIDE SEQUENCE [LARGE SCALE GENOMIC DNA]</scope>
    <source>
        <strain evidence="3 4">GIMN1.004</strain>
    </source>
</reference>
<dbReference type="RefSeq" id="WP_102648427.1">
    <property type="nucleotide sequence ID" value="NZ_PNYA01000030.1"/>
</dbReference>
<keyword evidence="1" id="KW-0175">Coiled coil</keyword>
<name>A0A2N7VEM6_9BURK</name>
<accession>A0A2N7VEM6</accession>
<feature type="region of interest" description="Disordered" evidence="2">
    <location>
        <begin position="1"/>
        <end position="24"/>
    </location>
</feature>